<dbReference type="PANTHER" id="PTHR43190:SF3">
    <property type="entry name" value="N-ACETYL-D-GLUCOSAMINE KINASE"/>
    <property type="match status" value="1"/>
</dbReference>
<feature type="compositionally biased region" description="Basic and acidic residues" evidence="1">
    <location>
        <begin position="1"/>
        <end position="21"/>
    </location>
</feature>
<dbReference type="Gene3D" id="3.30.420.40">
    <property type="match status" value="2"/>
</dbReference>
<comment type="caution">
    <text evidence="3">The sequence shown here is derived from an EMBL/GenBank/DDBJ whole genome shotgun (WGS) entry which is preliminary data.</text>
</comment>
<keyword evidence="4" id="KW-1185">Reference proteome</keyword>
<reference evidence="3 4" key="1">
    <citation type="submission" date="2019-03" db="EMBL/GenBank/DDBJ databases">
        <title>Genome sequence of Lentibacillus salicampi ATCC BAA-719.</title>
        <authorList>
            <person name="Maclea K.S."/>
            <person name="Simoes Junior M."/>
        </authorList>
    </citation>
    <scope>NUCLEOTIDE SEQUENCE [LARGE SCALE GENOMIC DNA]</scope>
    <source>
        <strain evidence="3 4">ATCC BAA-719</strain>
    </source>
</reference>
<evidence type="ECO:0000256" key="1">
    <source>
        <dbReference type="SAM" id="MobiDB-lite"/>
    </source>
</evidence>
<dbReference type="Pfam" id="PF01869">
    <property type="entry name" value="BcrAD_BadFG"/>
    <property type="match status" value="1"/>
</dbReference>
<dbReference type="EMBL" id="SRHY01000009">
    <property type="protein sequence ID" value="TFJ93174.1"/>
    <property type="molecule type" value="Genomic_DNA"/>
</dbReference>
<feature type="domain" description="ATPase BadF/BadG/BcrA/BcrD type" evidence="2">
    <location>
        <begin position="67"/>
        <end position="362"/>
    </location>
</feature>
<dbReference type="InterPro" id="IPR002731">
    <property type="entry name" value="ATPase_BadF"/>
</dbReference>
<dbReference type="SUPFAM" id="SSF53067">
    <property type="entry name" value="Actin-like ATPase domain"/>
    <property type="match status" value="2"/>
</dbReference>
<dbReference type="AlphaFoldDB" id="A0A4Y9AFL9"/>
<dbReference type="InterPro" id="IPR052519">
    <property type="entry name" value="Euk-type_GlcNAc_Kinase"/>
</dbReference>
<feature type="region of interest" description="Disordered" evidence="1">
    <location>
        <begin position="1"/>
        <end position="44"/>
    </location>
</feature>
<evidence type="ECO:0000259" key="2">
    <source>
        <dbReference type="Pfam" id="PF01869"/>
    </source>
</evidence>
<dbReference type="PANTHER" id="PTHR43190">
    <property type="entry name" value="N-ACETYL-D-GLUCOSAMINE KINASE"/>
    <property type="match status" value="1"/>
</dbReference>
<feature type="compositionally biased region" description="Polar residues" evidence="1">
    <location>
        <begin position="28"/>
        <end position="42"/>
    </location>
</feature>
<accession>A0A4Y9AFL9</accession>
<proteinExistence type="predicted"/>
<evidence type="ECO:0000313" key="4">
    <source>
        <dbReference type="Proteomes" id="UP000298484"/>
    </source>
</evidence>
<evidence type="ECO:0000313" key="3">
    <source>
        <dbReference type="EMBL" id="TFJ93174.1"/>
    </source>
</evidence>
<protein>
    <recommendedName>
        <fullName evidence="2">ATPase BadF/BadG/BcrA/BcrD type domain-containing protein</fullName>
    </recommendedName>
</protein>
<sequence length="375" mass="40747">MINKESFFHSEAEMNNKDFSREGFGNSKAESLSKKSTTNGLPHNQKEKTIHSTIQGGGRTDFPLLAIDGGGTKTIAVITDADGNVLSSGKSGTSNYQVAGFKGTIKTLKRVIKKAIGQLNENVLHHDTEINFNVGVFALAGIDTIKDETNVQEIVKQVIEESGVQIKRVIVENDALSVLFGETNHSPGVILISGTGSIAFGHDGRGNYARAGGWGHRLGDEGGGYWIGKEAILTILKMHDGRGPETALSDLVLNQFQLDNHEDLYNWVYGPNYSIHDVGELSTIVEDAYHLGDPASKNILDRAVSELYCLVSAVVKRINISGGPFKLLFLGGVLQNSDYVKSELMYKVKNEMPNVDIITNHDKPIDLIVQRGLNG</sequence>
<dbReference type="InterPro" id="IPR043129">
    <property type="entry name" value="ATPase_NBD"/>
</dbReference>
<dbReference type="Proteomes" id="UP000298484">
    <property type="component" value="Unassembled WGS sequence"/>
</dbReference>
<dbReference type="RefSeq" id="WP_135109715.1">
    <property type="nucleotide sequence ID" value="NZ_SRHY01000009.1"/>
</dbReference>
<dbReference type="OrthoDB" id="9772633at2"/>
<organism evidence="3 4">
    <name type="scientific">Lentibacillus salicampi</name>
    <dbReference type="NCBI Taxonomy" id="175306"/>
    <lineage>
        <taxon>Bacteria</taxon>
        <taxon>Bacillati</taxon>
        <taxon>Bacillota</taxon>
        <taxon>Bacilli</taxon>
        <taxon>Bacillales</taxon>
        <taxon>Bacillaceae</taxon>
        <taxon>Lentibacillus</taxon>
    </lineage>
</organism>
<name>A0A4Y9AFL9_9BACI</name>
<gene>
    <name evidence="3" type="ORF">E4U82_08200</name>
</gene>
<dbReference type="CDD" id="cd24007">
    <property type="entry name" value="ASKHA_NBD_eukNAGK-like"/>
    <property type="match status" value="1"/>
</dbReference>